<dbReference type="GO" id="GO:0008380">
    <property type="term" value="P:RNA splicing"/>
    <property type="evidence" value="ECO:0007669"/>
    <property type="project" value="UniProtKB-KW"/>
</dbReference>
<evidence type="ECO:0000313" key="22">
    <source>
        <dbReference type="Proteomes" id="UP001187315"/>
    </source>
</evidence>
<proteinExistence type="inferred from homology"/>
<dbReference type="SUPFAM" id="SSF54928">
    <property type="entry name" value="RNA-binding domain, RBD"/>
    <property type="match status" value="1"/>
</dbReference>
<comment type="pathway">
    <text evidence="3 19">Carbohydrate degradation; glycolysis; D-glyceraldehyde 3-phosphate and glycerone phosphate from D-glucose: step 4/4.</text>
</comment>
<dbReference type="CDD" id="cd12597">
    <property type="entry name" value="RRM1_SRSF1"/>
    <property type="match status" value="1"/>
</dbReference>
<keyword evidence="9" id="KW-0677">Repeat</keyword>
<evidence type="ECO:0000256" key="10">
    <source>
        <dbReference type="ARBA" id="ARBA00022884"/>
    </source>
</evidence>
<evidence type="ECO:0000256" key="18">
    <source>
        <dbReference type="RuleBase" id="RU003994"/>
    </source>
</evidence>
<dbReference type="FunFam" id="3.30.70.330:FF:000170">
    <property type="entry name" value="Serine/arginine-rich splicing factor 1"/>
    <property type="match status" value="1"/>
</dbReference>
<evidence type="ECO:0000256" key="11">
    <source>
        <dbReference type="ARBA" id="ARBA00023152"/>
    </source>
</evidence>
<dbReference type="EMBL" id="JAVHJS010000017">
    <property type="protein sequence ID" value="KAK2831209.1"/>
    <property type="molecule type" value="Genomic_DNA"/>
</dbReference>
<sequence>MTHQFPTLTTEKKKELHEIALRIVAPGKGILAADESVGSMGKRLNQIGVENTEENRRLYRQVLFSADDRIDSCIGGVIFFHETLYQTSDDGVPFVKMIKDKGITIGIKVDKGVVPLPGTNGETTTQGLDGLSERCAQYKKDGADFAKWRCVMKISDTAPSQLCITENANVLARYASICQQHGIVPIVEPEILPDGDHDLKRCQFVTERVLAAVYKAMFDHHVYLEGTLLKPNMVTPGHACPTKYSAEEVAMATVTALRRTVPPAVTGITFLSGGQSEEEASVHLNAINNCPLVKPWSLTFSFGRALQASALKTWRGHKENQSAATEEFIKRAEINSLASQGKYSGERDISGATGLSHYLAVNGEEVRVQVERHALIVLSTRGRVTRRSLFTSARLFLDMSGVIRGPAGSNDCRIYVGNLPPDIRTKDVEDVFYKYGAIRDIDLKNRRGGPPFAFVEFEDPRDAEDAVYARDGYDYDGYRLRVEFPRSGRGMGRGGFGGAPRGRYGPPSRRSEYRVIVSGLPPSGSWQDLKDHMREAGDVCYADVFRDGTGVVEFVRKEDMTYAVRKLDNTKFRSHEGETSYIRVKVDGPRSPSYGRSSIPPGTAAPALAPKPSAHCCCVVLWVWDGGESRWMPAHWNQFRMKIG</sequence>
<keyword evidence="15" id="KW-0704">Schiff base</keyword>
<comment type="similarity">
    <text evidence="4">Belongs to the splicing factor SR family.</text>
</comment>
<protein>
    <recommendedName>
        <fullName evidence="7 18">Fructose-bisphosphate aldolase</fullName>
        <ecNumber evidence="7 18">4.1.2.13</ecNumber>
    </recommendedName>
</protein>
<dbReference type="FunFam" id="3.30.70.330:FF:000053">
    <property type="entry name" value="Serine/arginine-rich splicing factor 1"/>
    <property type="match status" value="1"/>
</dbReference>
<gene>
    <name evidence="21" type="ORF">Q7C36_016295</name>
</gene>
<dbReference type="PROSITE" id="PS00158">
    <property type="entry name" value="ALDOLASE_CLASS_I"/>
    <property type="match status" value="1"/>
</dbReference>
<comment type="subcellular location">
    <subcellularLocation>
        <location evidence="2">Nucleus</location>
    </subcellularLocation>
</comment>
<dbReference type="InterPro" id="IPR012677">
    <property type="entry name" value="Nucleotide-bd_a/b_plait_sf"/>
</dbReference>
<dbReference type="CDD" id="cd12767">
    <property type="entry name" value="RRM2_SRSF1"/>
    <property type="match status" value="1"/>
</dbReference>
<dbReference type="EC" id="4.1.2.13" evidence="7 18"/>
<dbReference type="SUPFAM" id="SSF51569">
    <property type="entry name" value="Aldolase"/>
    <property type="match status" value="1"/>
</dbReference>
<dbReference type="GO" id="GO:0006096">
    <property type="term" value="P:glycolytic process"/>
    <property type="evidence" value="ECO:0007669"/>
    <property type="project" value="UniProtKB-KW"/>
</dbReference>
<dbReference type="InterPro" id="IPR035979">
    <property type="entry name" value="RBD_domain_sf"/>
</dbReference>
<comment type="subunit">
    <text evidence="6">Homotetramer.</text>
</comment>
<evidence type="ECO:0000259" key="20">
    <source>
        <dbReference type="PROSITE" id="PS50102"/>
    </source>
</evidence>
<organism evidence="21 22">
    <name type="scientific">Tachysurus vachellii</name>
    <name type="common">Darkbarbel catfish</name>
    <name type="synonym">Pelteobagrus vachellii</name>
    <dbReference type="NCBI Taxonomy" id="175792"/>
    <lineage>
        <taxon>Eukaryota</taxon>
        <taxon>Metazoa</taxon>
        <taxon>Chordata</taxon>
        <taxon>Craniata</taxon>
        <taxon>Vertebrata</taxon>
        <taxon>Euteleostomi</taxon>
        <taxon>Actinopterygii</taxon>
        <taxon>Neopterygii</taxon>
        <taxon>Teleostei</taxon>
        <taxon>Ostariophysi</taxon>
        <taxon>Siluriformes</taxon>
        <taxon>Bagridae</taxon>
        <taxon>Tachysurus</taxon>
    </lineage>
</organism>
<evidence type="ECO:0000256" key="4">
    <source>
        <dbReference type="ARBA" id="ARBA00010269"/>
    </source>
</evidence>
<dbReference type="InterPro" id="IPR034520">
    <property type="entry name" value="SRSF1_RRM1"/>
</dbReference>
<evidence type="ECO:0000256" key="17">
    <source>
        <dbReference type="PROSITE-ProRule" id="PRU00176"/>
    </source>
</evidence>
<evidence type="ECO:0000256" key="7">
    <source>
        <dbReference type="ARBA" id="ARBA00013068"/>
    </source>
</evidence>
<keyword evidence="11 18" id="KW-0324">Glycolysis</keyword>
<dbReference type="NCBIfam" id="NF033379">
    <property type="entry name" value="FrucBisAld_I"/>
    <property type="match status" value="1"/>
</dbReference>
<comment type="function">
    <text evidence="16">May play a role in preventing exon skipping, ensuring the accuracy of splicing and regulating alternative splicing.</text>
</comment>
<feature type="domain" description="RRM" evidence="20">
    <location>
        <begin position="412"/>
        <end position="487"/>
    </location>
</feature>
<keyword evidence="14" id="KW-0539">Nucleus</keyword>
<dbReference type="GO" id="GO:0006397">
    <property type="term" value="P:mRNA processing"/>
    <property type="evidence" value="ECO:0007669"/>
    <property type="project" value="UniProtKB-KW"/>
</dbReference>
<evidence type="ECO:0000256" key="2">
    <source>
        <dbReference type="ARBA" id="ARBA00004123"/>
    </source>
</evidence>
<evidence type="ECO:0000256" key="12">
    <source>
        <dbReference type="ARBA" id="ARBA00023187"/>
    </source>
</evidence>
<dbReference type="PANTHER" id="PTHR11627">
    <property type="entry name" value="FRUCTOSE-BISPHOSPHATE ALDOLASE"/>
    <property type="match status" value="1"/>
</dbReference>
<comment type="caution">
    <text evidence="21">The sequence shown here is derived from an EMBL/GenBank/DDBJ whole genome shotgun (WGS) entry which is preliminary data.</text>
</comment>
<dbReference type="Gene3D" id="3.20.20.70">
    <property type="entry name" value="Aldolase class I"/>
    <property type="match status" value="1"/>
</dbReference>
<dbReference type="InterPro" id="IPR029538">
    <property type="entry name" value="SRSF1_RRM2"/>
</dbReference>
<comment type="catalytic activity">
    <reaction evidence="1 18">
        <text>beta-D-fructose 1,6-bisphosphate = D-glyceraldehyde 3-phosphate + dihydroxyacetone phosphate</text>
        <dbReference type="Rhea" id="RHEA:14729"/>
        <dbReference type="ChEBI" id="CHEBI:32966"/>
        <dbReference type="ChEBI" id="CHEBI:57642"/>
        <dbReference type="ChEBI" id="CHEBI:59776"/>
        <dbReference type="EC" id="4.1.2.13"/>
    </reaction>
</comment>
<dbReference type="GO" id="GO:0004332">
    <property type="term" value="F:fructose-bisphosphate aldolase activity"/>
    <property type="evidence" value="ECO:0007669"/>
    <property type="project" value="UniProtKB-EC"/>
</dbReference>
<dbReference type="GO" id="GO:0016607">
    <property type="term" value="C:nuclear speck"/>
    <property type="evidence" value="ECO:0007669"/>
    <property type="project" value="UniProtKB-ARBA"/>
</dbReference>
<dbReference type="Gene3D" id="3.30.70.330">
    <property type="match status" value="2"/>
</dbReference>
<evidence type="ECO:0000256" key="3">
    <source>
        <dbReference type="ARBA" id="ARBA00004714"/>
    </source>
</evidence>
<evidence type="ECO:0000313" key="21">
    <source>
        <dbReference type="EMBL" id="KAK2831209.1"/>
    </source>
</evidence>
<reference evidence="21" key="1">
    <citation type="submission" date="2023-08" db="EMBL/GenBank/DDBJ databases">
        <title>Pelteobagrus vachellii genome.</title>
        <authorList>
            <person name="Liu H."/>
        </authorList>
    </citation>
    <scope>NUCLEOTIDE SEQUENCE</scope>
    <source>
        <strain evidence="21">PRFRI_2022a</strain>
        <tissue evidence="21">Muscle</tissue>
    </source>
</reference>
<dbReference type="InterPro" id="IPR000504">
    <property type="entry name" value="RRM_dom"/>
</dbReference>
<evidence type="ECO:0000256" key="13">
    <source>
        <dbReference type="ARBA" id="ARBA00023239"/>
    </source>
</evidence>
<dbReference type="GO" id="GO:0003729">
    <property type="term" value="F:mRNA binding"/>
    <property type="evidence" value="ECO:0007669"/>
    <property type="project" value="UniProtKB-ARBA"/>
</dbReference>
<evidence type="ECO:0000256" key="9">
    <source>
        <dbReference type="ARBA" id="ARBA00022737"/>
    </source>
</evidence>
<evidence type="ECO:0000256" key="19">
    <source>
        <dbReference type="RuleBase" id="RU004257"/>
    </source>
</evidence>
<dbReference type="FunFam" id="3.20.20.70:FF:000021">
    <property type="entry name" value="Fructose-bisphosphate aldolase"/>
    <property type="match status" value="1"/>
</dbReference>
<evidence type="ECO:0000256" key="5">
    <source>
        <dbReference type="ARBA" id="ARBA00010387"/>
    </source>
</evidence>
<accession>A0AA88SGN1</accession>
<dbReference type="SMART" id="SM00360">
    <property type="entry name" value="RRM"/>
    <property type="match status" value="2"/>
</dbReference>
<dbReference type="Proteomes" id="UP001187315">
    <property type="component" value="Unassembled WGS sequence"/>
</dbReference>
<keyword evidence="8" id="KW-0507">mRNA processing</keyword>
<comment type="similarity">
    <text evidence="5 18">Belongs to the class I fructose-bisphosphate aldolase family.</text>
</comment>
<keyword evidence="10 17" id="KW-0694">RNA-binding</keyword>
<dbReference type="Pfam" id="PF00274">
    <property type="entry name" value="Glycolytic"/>
    <property type="match status" value="1"/>
</dbReference>
<evidence type="ECO:0000256" key="1">
    <source>
        <dbReference type="ARBA" id="ARBA00000441"/>
    </source>
</evidence>
<dbReference type="AlphaFoldDB" id="A0AA88SGN1"/>
<dbReference type="InterPro" id="IPR000741">
    <property type="entry name" value="FBA_I"/>
</dbReference>
<evidence type="ECO:0000256" key="15">
    <source>
        <dbReference type="ARBA" id="ARBA00023270"/>
    </source>
</evidence>
<evidence type="ECO:0000256" key="6">
    <source>
        <dbReference type="ARBA" id="ARBA00011881"/>
    </source>
</evidence>
<keyword evidence="13 18" id="KW-0456">Lyase</keyword>
<name>A0AA88SGN1_TACVA</name>
<feature type="domain" description="RRM" evidence="20">
    <location>
        <begin position="513"/>
        <end position="589"/>
    </location>
</feature>
<dbReference type="InterPro" id="IPR013785">
    <property type="entry name" value="Aldolase_TIM"/>
</dbReference>
<evidence type="ECO:0000256" key="14">
    <source>
        <dbReference type="ARBA" id="ARBA00023242"/>
    </source>
</evidence>
<dbReference type="Pfam" id="PF00076">
    <property type="entry name" value="RRM_1"/>
    <property type="match status" value="2"/>
</dbReference>
<dbReference type="InterPro" id="IPR029768">
    <property type="entry name" value="Aldolase_I_AS"/>
</dbReference>
<keyword evidence="22" id="KW-1185">Reference proteome</keyword>
<dbReference type="PROSITE" id="PS50102">
    <property type="entry name" value="RRM"/>
    <property type="match status" value="2"/>
</dbReference>
<evidence type="ECO:0000256" key="16">
    <source>
        <dbReference type="ARBA" id="ARBA00056239"/>
    </source>
</evidence>
<evidence type="ECO:0000256" key="8">
    <source>
        <dbReference type="ARBA" id="ARBA00022664"/>
    </source>
</evidence>
<keyword evidence="12" id="KW-0508">mRNA splicing</keyword>
<dbReference type="CDD" id="cd00948">
    <property type="entry name" value="FBP_aldolase_I_a"/>
    <property type="match status" value="1"/>
</dbReference>